<proteinExistence type="predicted"/>
<organism evidence="1 2">
    <name type="scientific">Micavibrio aeruginosavorus (strain ARL-13)</name>
    <dbReference type="NCBI Taxonomy" id="856793"/>
    <lineage>
        <taxon>Bacteria</taxon>
        <taxon>Pseudomonadati</taxon>
        <taxon>Bdellovibrionota</taxon>
        <taxon>Bdellovibrionia</taxon>
        <taxon>Bdellovibrionales</taxon>
        <taxon>Pseudobdellovibrionaceae</taxon>
        <taxon>Micavibrio</taxon>
    </lineage>
</organism>
<dbReference type="EMBL" id="CP002382">
    <property type="protein sequence ID" value="AEP08449.1"/>
    <property type="molecule type" value="Genomic_DNA"/>
</dbReference>
<gene>
    <name evidence="1" type="ordered locus">MICA_102</name>
</gene>
<dbReference type="OrthoDB" id="9786548at2"/>
<protein>
    <submittedName>
        <fullName evidence="1">Uncharacterized protein</fullName>
    </submittedName>
</protein>
<evidence type="ECO:0000313" key="2">
    <source>
        <dbReference type="Proteomes" id="UP000009286"/>
    </source>
</evidence>
<dbReference type="HOGENOM" id="CLU_130915_0_0_5"/>
<reference evidence="1 2" key="1">
    <citation type="journal article" date="2011" name="BMC Genomics">
        <title>Genomic insights into an obligate epibiotic bacterial predator: Micavibrio aeruginosavorus ARL-13.</title>
        <authorList>
            <person name="Wang Z."/>
            <person name="Kadouri D."/>
            <person name="Wu M."/>
        </authorList>
    </citation>
    <scope>NUCLEOTIDE SEQUENCE [LARGE SCALE GENOMIC DNA]</scope>
    <source>
        <strain evidence="1 2">ARL-13</strain>
    </source>
</reference>
<keyword evidence="2" id="KW-1185">Reference proteome</keyword>
<sequence length="175" mass="19137">MNSEQSKARVIKANLNLQAKVGTGTISEEKVQTMQTALENNKIDFAPMAAQFLTQLEVAISAARIGEGDVNILIKNMTEPVMQIKGNAAMFNYKMVSNLANVVLNFLENIEKIDSIVLDIVDAHHKTLNILIKNKMSGDGGAYGVQLESELRDACKRYFTKKVGAIPTADGYFVG</sequence>
<dbReference type="KEGG" id="mai:MICA_102"/>
<accession>G2KMR2</accession>
<dbReference type="Proteomes" id="UP000009286">
    <property type="component" value="Chromosome"/>
</dbReference>
<name>G2KMR2_MICAA</name>
<evidence type="ECO:0000313" key="1">
    <source>
        <dbReference type="EMBL" id="AEP08449.1"/>
    </source>
</evidence>
<dbReference type="AlphaFoldDB" id="G2KMR2"/>